<comment type="subcellular location">
    <subcellularLocation>
        <location evidence="1 10">Cell outer membrane</location>
        <topology evidence="1 10">Multi-pass membrane protein</topology>
    </subcellularLocation>
</comment>
<feature type="domain" description="TonB-dependent receptor plug" evidence="15">
    <location>
        <begin position="76"/>
        <end position="172"/>
    </location>
</feature>
<dbReference type="Gene3D" id="2.40.170.20">
    <property type="entry name" value="TonB-dependent receptor, beta-barrel domain"/>
    <property type="match status" value="1"/>
</dbReference>
<dbReference type="GO" id="GO:0009279">
    <property type="term" value="C:cell outer membrane"/>
    <property type="evidence" value="ECO:0007669"/>
    <property type="project" value="UniProtKB-SubCell"/>
</dbReference>
<dbReference type="Pfam" id="PF00593">
    <property type="entry name" value="TonB_dep_Rec_b-barrel"/>
    <property type="match status" value="1"/>
</dbReference>
<feature type="compositionally biased region" description="Basic and acidic residues" evidence="12">
    <location>
        <begin position="67"/>
        <end position="87"/>
    </location>
</feature>
<dbReference type="InterPro" id="IPR000531">
    <property type="entry name" value="Beta-barrel_TonB"/>
</dbReference>
<evidence type="ECO:0000256" key="1">
    <source>
        <dbReference type="ARBA" id="ARBA00004571"/>
    </source>
</evidence>
<evidence type="ECO:0000256" key="7">
    <source>
        <dbReference type="ARBA" id="ARBA00023136"/>
    </source>
</evidence>
<keyword evidence="17" id="KW-1185">Reference proteome</keyword>
<feature type="domain" description="TonB-dependent receptor-like beta-barrel" evidence="14">
    <location>
        <begin position="342"/>
        <end position="907"/>
    </location>
</feature>
<feature type="region of interest" description="Disordered" evidence="12">
    <location>
        <begin position="63"/>
        <end position="87"/>
    </location>
</feature>
<dbReference type="InterPro" id="IPR039426">
    <property type="entry name" value="TonB-dep_rcpt-like"/>
</dbReference>
<evidence type="ECO:0000259" key="14">
    <source>
        <dbReference type="Pfam" id="PF00593"/>
    </source>
</evidence>
<keyword evidence="3 10" id="KW-0813">Transport</keyword>
<keyword evidence="8" id="KW-0675">Receptor</keyword>
<feature type="signal peptide" evidence="13">
    <location>
        <begin position="1"/>
        <end position="33"/>
    </location>
</feature>
<gene>
    <name evidence="16" type="ORF">SAMN04488135_11661</name>
</gene>
<dbReference type="RefSeq" id="WP_073108113.1">
    <property type="nucleotide sequence ID" value="NZ_FQXE01000016.1"/>
</dbReference>
<keyword evidence="4 10" id="KW-1134">Transmembrane beta strand</keyword>
<keyword evidence="7 10" id="KW-0472">Membrane</keyword>
<dbReference type="Gene3D" id="2.170.130.10">
    <property type="entry name" value="TonB-dependent receptor, plug domain"/>
    <property type="match status" value="1"/>
</dbReference>
<keyword evidence="6 11" id="KW-0798">TonB box</keyword>
<evidence type="ECO:0000256" key="13">
    <source>
        <dbReference type="SAM" id="SignalP"/>
    </source>
</evidence>
<evidence type="ECO:0000259" key="15">
    <source>
        <dbReference type="Pfam" id="PF07715"/>
    </source>
</evidence>
<dbReference type="GO" id="GO:0044718">
    <property type="term" value="P:siderophore transmembrane transport"/>
    <property type="evidence" value="ECO:0007669"/>
    <property type="project" value="TreeGrafter"/>
</dbReference>
<dbReference type="Proteomes" id="UP000184226">
    <property type="component" value="Unassembled WGS sequence"/>
</dbReference>
<comment type="similarity">
    <text evidence="2 10 11">Belongs to the TonB-dependent receptor family.</text>
</comment>
<evidence type="ECO:0000256" key="8">
    <source>
        <dbReference type="ARBA" id="ARBA00023170"/>
    </source>
</evidence>
<dbReference type="InterPro" id="IPR036942">
    <property type="entry name" value="Beta-barrel_TonB_sf"/>
</dbReference>
<dbReference type="InterPro" id="IPR012910">
    <property type="entry name" value="Plug_dom"/>
</dbReference>
<evidence type="ECO:0000256" key="12">
    <source>
        <dbReference type="SAM" id="MobiDB-lite"/>
    </source>
</evidence>
<evidence type="ECO:0000256" key="2">
    <source>
        <dbReference type="ARBA" id="ARBA00009810"/>
    </source>
</evidence>
<organism evidence="16 17">
    <name type="scientific">Pollutimonas bauzanensis</name>
    <dbReference type="NCBI Taxonomy" id="658167"/>
    <lineage>
        <taxon>Bacteria</taxon>
        <taxon>Pseudomonadati</taxon>
        <taxon>Pseudomonadota</taxon>
        <taxon>Betaproteobacteria</taxon>
        <taxon>Burkholderiales</taxon>
        <taxon>Alcaligenaceae</taxon>
        <taxon>Pollutimonas</taxon>
    </lineage>
</organism>
<keyword evidence="13" id="KW-0732">Signal</keyword>
<dbReference type="EMBL" id="FQXE01000016">
    <property type="protein sequence ID" value="SHI25598.1"/>
    <property type="molecule type" value="Genomic_DNA"/>
</dbReference>
<evidence type="ECO:0000256" key="6">
    <source>
        <dbReference type="ARBA" id="ARBA00023077"/>
    </source>
</evidence>
<keyword evidence="5 10" id="KW-0812">Transmembrane</keyword>
<dbReference type="SUPFAM" id="SSF56935">
    <property type="entry name" value="Porins"/>
    <property type="match status" value="1"/>
</dbReference>
<dbReference type="PROSITE" id="PS52016">
    <property type="entry name" value="TONB_DEPENDENT_REC_3"/>
    <property type="match status" value="1"/>
</dbReference>
<name>A0A1M5ZN56_9BURK</name>
<evidence type="ECO:0000256" key="4">
    <source>
        <dbReference type="ARBA" id="ARBA00022452"/>
    </source>
</evidence>
<evidence type="ECO:0000256" key="3">
    <source>
        <dbReference type="ARBA" id="ARBA00022448"/>
    </source>
</evidence>
<dbReference type="OrthoDB" id="6046653at2"/>
<feature type="chain" id="PRO_5013246099" evidence="13">
    <location>
        <begin position="34"/>
        <end position="936"/>
    </location>
</feature>
<dbReference type="PANTHER" id="PTHR30069">
    <property type="entry name" value="TONB-DEPENDENT OUTER MEMBRANE RECEPTOR"/>
    <property type="match status" value="1"/>
</dbReference>
<evidence type="ECO:0000256" key="10">
    <source>
        <dbReference type="PROSITE-ProRule" id="PRU01360"/>
    </source>
</evidence>
<dbReference type="PANTHER" id="PTHR30069:SF41">
    <property type="entry name" value="HEME_HEMOPEXIN UTILIZATION PROTEIN C"/>
    <property type="match status" value="1"/>
</dbReference>
<sequence>MLEKDGTGGARMRPSWLWLAMMLALGGSGDVLAQEAAPAPKQGGSTMQQADSSIQTLEAVEVTGTAEEEKKTGVKASASKEDIERRNASHMSDLIEQISGTSVNSLYARPEVSVGVQGIAGHGRVSQSLEGINQNFHAFTRDIGQTGSIFVDPQFLKSIDVNRGGSTGTGALGSLGSSVDFRYLDLEDILRPGKNFGGMVRGSAGFSEYRNGQKPSGSFFLGGRDERWEWMLGAAQSKNDAYRIGRSFNREDMLNDADADNIKFYGNMDDAYAGADSNCRYRASGLGGMGAALSNCQFTPFQLDALKEAAGEPLSGTQKKNDAQMLRLRHYFDDTYDQRLELFATASGAKYETDQQPSIRVPFTTEAGSRSRWEDYPWSVRAELESQVVSLKYSGNFNDWLNPEAQLYHEKQNRKQRWTGYPGTYSAGEALHYFADIGSTGLKLSNTSHFDTALAGPLKLDAGLELRRADKKVDSLSDAEFYEQYMRSVGNTSYKSEVWDPDSRNDALGLALTLGTEGGGPWQASGGVGWQRVWLDVENPRFTAGNIKKGGLLYSFNYYYEQLRAQGVPRTQARQMATEMSQAAEGEFRIDPESGFSNRLVEGEQKHHWDLRSAHFALAYSPPNTGITTYAQVGYSERAPTSNEMYMGGPWLKTGFTANPSLEPEKALSFNLGMNYQSKDWLANNDQINVGINYYRNRIRNYIVYGPIIRPDESVGASYQTGNGMVANVNNLNDYIRHGLELNLSYRQQLFYIRGNFTLPIRHDNKVCAWESPSGSGYRTVNHTDGTIEFMPYGNKGEKLCYSSWNWMEAGAVEPIRGSLTAALTPGGGQWELGGTVHYRGKQRATYWFDSSLAYNQTTAPSNSTGALPEKSDFITASLWPKVIKVDLFANYRFNDDLKVGIYLANLTDQMDATTTTFGYNFYPGRMLTANLEYRF</sequence>
<evidence type="ECO:0000313" key="17">
    <source>
        <dbReference type="Proteomes" id="UP000184226"/>
    </source>
</evidence>
<dbReference type="InterPro" id="IPR037066">
    <property type="entry name" value="Plug_dom_sf"/>
</dbReference>
<dbReference type="STRING" id="658167.SAMN04488135_11661"/>
<accession>A0A1M5ZN56</accession>
<evidence type="ECO:0000313" key="16">
    <source>
        <dbReference type="EMBL" id="SHI25598.1"/>
    </source>
</evidence>
<dbReference type="AlphaFoldDB" id="A0A1M5ZN56"/>
<evidence type="ECO:0000256" key="9">
    <source>
        <dbReference type="ARBA" id="ARBA00023237"/>
    </source>
</evidence>
<protein>
    <submittedName>
        <fullName evidence="16">Heme acquisition protein HasR</fullName>
    </submittedName>
</protein>
<proteinExistence type="inferred from homology"/>
<dbReference type="Pfam" id="PF07715">
    <property type="entry name" value="Plug"/>
    <property type="match status" value="1"/>
</dbReference>
<reference evidence="16 17" key="1">
    <citation type="submission" date="2016-11" db="EMBL/GenBank/DDBJ databases">
        <authorList>
            <person name="Jaros S."/>
            <person name="Januszkiewicz K."/>
            <person name="Wedrychowicz H."/>
        </authorList>
    </citation>
    <scope>NUCLEOTIDE SEQUENCE [LARGE SCALE GENOMIC DNA]</scope>
    <source>
        <strain evidence="16 17">CGMCC 1.10190</strain>
    </source>
</reference>
<evidence type="ECO:0000256" key="11">
    <source>
        <dbReference type="RuleBase" id="RU003357"/>
    </source>
</evidence>
<dbReference type="GO" id="GO:0015344">
    <property type="term" value="F:siderophore uptake transmembrane transporter activity"/>
    <property type="evidence" value="ECO:0007669"/>
    <property type="project" value="TreeGrafter"/>
</dbReference>
<evidence type="ECO:0000256" key="5">
    <source>
        <dbReference type="ARBA" id="ARBA00022692"/>
    </source>
</evidence>
<keyword evidence="9 10" id="KW-0998">Cell outer membrane</keyword>